<dbReference type="AlphaFoldDB" id="M3XYG1"/>
<protein>
    <recommendedName>
        <fullName evidence="11">Acyltransferase</fullName>
        <ecNumber evidence="11">2.3.1.-</ecNumber>
    </recommendedName>
</protein>
<dbReference type="InParanoid" id="M3XYG1"/>
<organism evidence="12">
    <name type="scientific">Mustela putorius furo</name>
    <name type="common">European domestic ferret</name>
    <name type="synonym">Mustela furo</name>
    <dbReference type="NCBI Taxonomy" id="9669"/>
    <lineage>
        <taxon>Eukaryota</taxon>
        <taxon>Metazoa</taxon>
        <taxon>Chordata</taxon>
        <taxon>Craniata</taxon>
        <taxon>Vertebrata</taxon>
        <taxon>Euteleostomi</taxon>
        <taxon>Mammalia</taxon>
        <taxon>Eutheria</taxon>
        <taxon>Laurasiatheria</taxon>
        <taxon>Carnivora</taxon>
        <taxon>Caniformia</taxon>
        <taxon>Musteloidea</taxon>
        <taxon>Mustelidae</taxon>
        <taxon>Mustelinae</taxon>
        <taxon>Mustela</taxon>
    </lineage>
</organism>
<accession>M3XYG1</accession>
<keyword evidence="6 11" id="KW-0256">Endoplasmic reticulum</keyword>
<dbReference type="PANTHER" id="PTHR12317:SF19">
    <property type="entry name" value="DIACYLGLYCEROL O-ACYLTRANSFERASE 2-LIKE PROTEIN 6"/>
    <property type="match status" value="1"/>
</dbReference>
<evidence type="ECO:0000256" key="9">
    <source>
        <dbReference type="ARBA" id="ARBA00023136"/>
    </source>
</evidence>
<evidence type="ECO:0000256" key="10">
    <source>
        <dbReference type="ARBA" id="ARBA00023315"/>
    </source>
</evidence>
<dbReference type="PANTHER" id="PTHR12317">
    <property type="entry name" value="DIACYLGLYCEROL O-ACYLTRANSFERASE"/>
    <property type="match status" value="1"/>
</dbReference>
<feature type="transmembrane region" description="Helical" evidence="11">
    <location>
        <begin position="24"/>
        <end position="43"/>
    </location>
</feature>
<keyword evidence="8" id="KW-0443">Lipid metabolism</keyword>
<keyword evidence="10" id="KW-0012">Acyltransferase</keyword>
<comment type="subcellular location">
    <subcellularLocation>
        <location evidence="1 11">Endoplasmic reticulum membrane</location>
        <topology evidence="1 11">Multi-pass membrane protein</topology>
    </subcellularLocation>
</comment>
<reference evidence="12" key="1">
    <citation type="submission" date="2024-06" db="UniProtKB">
        <authorList>
            <consortium name="Ensembl"/>
        </authorList>
    </citation>
    <scope>IDENTIFICATION</scope>
</reference>
<comment type="similarity">
    <text evidence="2 11">Belongs to the diacylglycerol acyltransferase family.</text>
</comment>
<dbReference type="GO" id="GO:0008374">
    <property type="term" value="F:O-acyltransferase activity"/>
    <property type="evidence" value="ECO:0007669"/>
    <property type="project" value="InterPro"/>
</dbReference>
<evidence type="ECO:0000256" key="7">
    <source>
        <dbReference type="ARBA" id="ARBA00022989"/>
    </source>
</evidence>
<dbReference type="OMA" id="GTWIRFF"/>
<comment type="caution">
    <text evidence="11">Lacks conserved residue(s) required for the propagation of feature annotation.</text>
</comment>
<dbReference type="EC" id="2.3.1.-" evidence="11"/>
<dbReference type="EMBL" id="AEYP01090320">
    <property type="status" value="NOT_ANNOTATED_CDS"/>
    <property type="molecule type" value="Genomic_DNA"/>
</dbReference>
<dbReference type="Ensembl" id="ENSMPUT00000004185.1">
    <property type="protein sequence ID" value="ENSMPUP00000004112.1"/>
    <property type="gene ID" value="ENSMPUG00000004146.1"/>
</dbReference>
<gene>
    <name evidence="12" type="primary">DGAT2L6</name>
</gene>
<dbReference type="GO" id="GO:0006640">
    <property type="term" value="P:monoacylglycerol biosynthetic process"/>
    <property type="evidence" value="ECO:0007669"/>
    <property type="project" value="Ensembl"/>
</dbReference>
<evidence type="ECO:0000256" key="11">
    <source>
        <dbReference type="RuleBase" id="RU367023"/>
    </source>
</evidence>
<keyword evidence="4 11" id="KW-0808">Transferase</keyword>
<evidence type="ECO:0000256" key="5">
    <source>
        <dbReference type="ARBA" id="ARBA00022692"/>
    </source>
</evidence>
<dbReference type="GO" id="GO:0005789">
    <property type="term" value="C:endoplasmic reticulum membrane"/>
    <property type="evidence" value="ECO:0007669"/>
    <property type="project" value="UniProtKB-SubCell"/>
</dbReference>
<keyword evidence="9 11" id="KW-0472">Membrane</keyword>
<keyword evidence="5 11" id="KW-0812">Transmembrane</keyword>
<dbReference type="CDD" id="cd07987">
    <property type="entry name" value="LPLAT_MGAT-like"/>
    <property type="match status" value="1"/>
</dbReference>
<evidence type="ECO:0000256" key="3">
    <source>
        <dbReference type="ARBA" id="ARBA00022516"/>
    </source>
</evidence>
<evidence type="ECO:0000256" key="1">
    <source>
        <dbReference type="ARBA" id="ARBA00004477"/>
    </source>
</evidence>
<proteinExistence type="inferred from homology"/>
<dbReference type="HOGENOM" id="CLU_023995_0_0_1"/>
<sequence length="341" mass="38817">SWVFFLSQYVYLAPFSHECIKQPVILQAALSAGAIPVLLIPYFLVFTKYWILSVLALAWLAYDWNTHSQGGRRSAWVRNWTLWKYFQNYFPIKLVKTHNLSPKHNYIIANHPHGIVSYGVFINFATEATGFARIFPDITPSVGTLEWIFWIPIVRDYVMSMGVCPVSGLALKYLLTQKASGNAVVIVVGGAAEALLCRPGASTIYLRERKGFVKLALKTGAYLVPSYSFGENEVHNQEIFPEGTWIRFFQKTFQATFKKILGLNFCTFHGRGLTQESWGFLPFNRPITTVVGEPLPIPKIKRPDKTTVDKYHALYISALRKLFDQHKVQYGLPETQELTII</sequence>
<keyword evidence="7 11" id="KW-1133">Transmembrane helix</keyword>
<dbReference type="eggNOG" id="KOG0831">
    <property type="taxonomic scope" value="Eukaryota"/>
</dbReference>
<evidence type="ECO:0000256" key="4">
    <source>
        <dbReference type="ARBA" id="ARBA00022679"/>
    </source>
</evidence>
<evidence type="ECO:0000313" key="12">
    <source>
        <dbReference type="Ensembl" id="ENSMPUP00000004112.1"/>
    </source>
</evidence>
<name>M3XYG1_MUSPF</name>
<dbReference type="Pfam" id="PF03982">
    <property type="entry name" value="DAGAT"/>
    <property type="match status" value="1"/>
</dbReference>
<evidence type="ECO:0000256" key="6">
    <source>
        <dbReference type="ARBA" id="ARBA00022824"/>
    </source>
</evidence>
<keyword evidence="3" id="KW-0444">Lipid biosynthesis</keyword>
<evidence type="ECO:0000256" key="8">
    <source>
        <dbReference type="ARBA" id="ARBA00023098"/>
    </source>
</evidence>
<dbReference type="InterPro" id="IPR007130">
    <property type="entry name" value="DAGAT"/>
</dbReference>
<evidence type="ECO:0000256" key="2">
    <source>
        <dbReference type="ARBA" id="ARBA00005420"/>
    </source>
</evidence>
<dbReference type="GeneTree" id="ENSGT01030000234582"/>
<dbReference type="STRING" id="9669.ENSMPUP00000004112"/>